<evidence type="ECO:0000256" key="1">
    <source>
        <dbReference type="RuleBase" id="RU003860"/>
    </source>
</evidence>
<dbReference type="PIRSF" id="PIRSF003113">
    <property type="entry name" value="BolA"/>
    <property type="match status" value="1"/>
</dbReference>
<dbReference type="InterPro" id="IPR036065">
    <property type="entry name" value="BolA-like_sf"/>
</dbReference>
<keyword evidence="3" id="KW-1185">Reference proteome</keyword>
<dbReference type="EMBL" id="JBBKTX010000007">
    <property type="protein sequence ID" value="MFK4752137.1"/>
    <property type="molecule type" value="Genomic_DNA"/>
</dbReference>
<accession>A0ABW8NGW4</accession>
<dbReference type="InterPro" id="IPR002634">
    <property type="entry name" value="BolA"/>
</dbReference>
<sequence length="81" mass="8989">MTPSTLSEIQAMLESQFPDVQWSVDGDGYQYQVEGIGDHFEGLNAVKRQQVVYKVLNPLIANGSLHAVTIRTFTSAEYAAR</sequence>
<evidence type="ECO:0000313" key="2">
    <source>
        <dbReference type="EMBL" id="MFK4752137.1"/>
    </source>
</evidence>
<dbReference type="Gene3D" id="3.30.300.90">
    <property type="entry name" value="BolA-like"/>
    <property type="match status" value="1"/>
</dbReference>
<organism evidence="2 3">
    <name type="scientific">Oceanobacter antarcticus</name>
    <dbReference type="NCBI Taxonomy" id="3133425"/>
    <lineage>
        <taxon>Bacteria</taxon>
        <taxon>Pseudomonadati</taxon>
        <taxon>Pseudomonadota</taxon>
        <taxon>Gammaproteobacteria</taxon>
        <taxon>Oceanospirillales</taxon>
        <taxon>Oceanospirillaceae</taxon>
        <taxon>Oceanobacter</taxon>
    </lineage>
</organism>
<evidence type="ECO:0000313" key="3">
    <source>
        <dbReference type="Proteomes" id="UP001620597"/>
    </source>
</evidence>
<dbReference type="Proteomes" id="UP001620597">
    <property type="component" value="Unassembled WGS sequence"/>
</dbReference>
<name>A0ABW8NGW4_9GAMM</name>
<proteinExistence type="inferred from homology"/>
<dbReference type="RefSeq" id="WP_416205465.1">
    <property type="nucleotide sequence ID" value="NZ_JBBKTX010000007.1"/>
</dbReference>
<comment type="caution">
    <text evidence="2">The sequence shown here is derived from an EMBL/GenBank/DDBJ whole genome shotgun (WGS) entry which is preliminary data.</text>
</comment>
<gene>
    <name evidence="2" type="ORF">WG929_06925</name>
</gene>
<comment type="similarity">
    <text evidence="1">Belongs to the BolA/IbaG family.</text>
</comment>
<protein>
    <submittedName>
        <fullName evidence="2">BolA/IbaG family iron-sulfur metabolism protein</fullName>
    </submittedName>
</protein>
<dbReference type="SUPFAM" id="SSF82657">
    <property type="entry name" value="BolA-like"/>
    <property type="match status" value="1"/>
</dbReference>
<dbReference type="Pfam" id="PF01722">
    <property type="entry name" value="BolA"/>
    <property type="match status" value="1"/>
</dbReference>
<reference evidence="2 3" key="1">
    <citation type="submission" date="2024-03" db="EMBL/GenBank/DDBJ databases">
        <title>High-quality draft genome sequence of Oceanobacter sp. wDCs-4.</title>
        <authorList>
            <person name="Dong C."/>
        </authorList>
    </citation>
    <scope>NUCLEOTIDE SEQUENCE [LARGE SCALE GENOMIC DNA]</scope>
    <source>
        <strain evidence="3">wDCs-4</strain>
    </source>
</reference>